<dbReference type="InterPro" id="IPR037171">
    <property type="entry name" value="NagB/RpiA_transferase-like"/>
</dbReference>
<evidence type="ECO:0000256" key="3">
    <source>
        <dbReference type="ARBA" id="ARBA00022840"/>
    </source>
</evidence>
<comment type="catalytic activity">
    <reaction evidence="4">
        <text>(6S)-5-formyl-5,6,7,8-tetrahydrofolate + ATP = (6R)-5,10-methenyltetrahydrofolate + ADP + phosphate</text>
        <dbReference type="Rhea" id="RHEA:10488"/>
        <dbReference type="ChEBI" id="CHEBI:30616"/>
        <dbReference type="ChEBI" id="CHEBI:43474"/>
        <dbReference type="ChEBI" id="CHEBI:57455"/>
        <dbReference type="ChEBI" id="CHEBI:57457"/>
        <dbReference type="ChEBI" id="CHEBI:456216"/>
        <dbReference type="EC" id="6.3.3.2"/>
    </reaction>
</comment>
<dbReference type="PANTHER" id="PTHR23407">
    <property type="entry name" value="ATPASE INHIBITOR/5-FORMYLTETRAHYDROFOLATE CYCLO-LIGASE"/>
    <property type="match status" value="1"/>
</dbReference>
<accession>A0ABW5SYU6</accession>
<dbReference type="RefSeq" id="WP_380711555.1">
    <property type="nucleotide sequence ID" value="NZ_JBHUML010000002.1"/>
</dbReference>
<gene>
    <name evidence="5" type="ORF">ACFSUB_02230</name>
</gene>
<keyword evidence="2 4" id="KW-0547">Nucleotide-binding</keyword>
<dbReference type="PIRSF" id="PIRSF006806">
    <property type="entry name" value="FTHF_cligase"/>
    <property type="match status" value="1"/>
</dbReference>
<dbReference type="Gene3D" id="3.40.50.10420">
    <property type="entry name" value="NagB/RpiA/CoA transferase-like"/>
    <property type="match status" value="1"/>
</dbReference>
<sequence>MVDQKKEIRRHIRDQFQHTAPAKRYRERNYIYQQLFRSSLWKESAVIALTMSTRNEIDTMPVIKQAWQEGKQTVVPRADPAEESMTFYHISSFQKTRQEFAGIWEPEPDPEAFVPPSSFDFIIVPGMAFDKEKYRIGFGGGYYDRFLQTVDAPTCALLYSFQLFDRIPHEPHDIPLDFLCTWEGIL</sequence>
<dbReference type="InterPro" id="IPR002698">
    <property type="entry name" value="FTHF_cligase"/>
</dbReference>
<keyword evidence="4" id="KW-0460">Magnesium</keyword>
<dbReference type="Proteomes" id="UP001597520">
    <property type="component" value="Unassembled WGS sequence"/>
</dbReference>
<dbReference type="Pfam" id="PF01812">
    <property type="entry name" value="5-FTHF_cyc-lig"/>
    <property type="match status" value="1"/>
</dbReference>
<keyword evidence="4" id="KW-0479">Metal-binding</keyword>
<evidence type="ECO:0000313" key="5">
    <source>
        <dbReference type="EMBL" id="MFD2704267.1"/>
    </source>
</evidence>
<organism evidence="5 6">
    <name type="scientific">Salibacterium lacus</name>
    <dbReference type="NCBI Taxonomy" id="1898109"/>
    <lineage>
        <taxon>Bacteria</taxon>
        <taxon>Bacillati</taxon>
        <taxon>Bacillota</taxon>
        <taxon>Bacilli</taxon>
        <taxon>Bacillales</taxon>
        <taxon>Bacillaceae</taxon>
    </lineage>
</organism>
<dbReference type="EC" id="6.3.3.2" evidence="4"/>
<name>A0ABW5SYU6_9BACI</name>
<proteinExistence type="inferred from homology"/>
<dbReference type="NCBIfam" id="TIGR02727">
    <property type="entry name" value="MTHFS_bact"/>
    <property type="match status" value="1"/>
</dbReference>
<dbReference type="EMBL" id="JBHUML010000002">
    <property type="protein sequence ID" value="MFD2704267.1"/>
    <property type="molecule type" value="Genomic_DNA"/>
</dbReference>
<dbReference type="PANTHER" id="PTHR23407:SF1">
    <property type="entry name" value="5-FORMYLTETRAHYDROFOLATE CYCLO-LIGASE"/>
    <property type="match status" value="1"/>
</dbReference>
<comment type="caution">
    <text evidence="5">The sequence shown here is derived from an EMBL/GenBank/DDBJ whole genome shotgun (WGS) entry which is preliminary data.</text>
</comment>
<evidence type="ECO:0000256" key="2">
    <source>
        <dbReference type="ARBA" id="ARBA00022741"/>
    </source>
</evidence>
<keyword evidence="3 4" id="KW-0067">ATP-binding</keyword>
<evidence type="ECO:0000313" key="6">
    <source>
        <dbReference type="Proteomes" id="UP001597520"/>
    </source>
</evidence>
<keyword evidence="5" id="KW-0436">Ligase</keyword>
<reference evidence="6" key="1">
    <citation type="journal article" date="2019" name="Int. J. Syst. Evol. Microbiol.">
        <title>The Global Catalogue of Microorganisms (GCM) 10K type strain sequencing project: providing services to taxonomists for standard genome sequencing and annotation.</title>
        <authorList>
            <consortium name="The Broad Institute Genomics Platform"/>
            <consortium name="The Broad Institute Genome Sequencing Center for Infectious Disease"/>
            <person name="Wu L."/>
            <person name="Ma J."/>
        </authorList>
    </citation>
    <scope>NUCLEOTIDE SEQUENCE [LARGE SCALE GENOMIC DNA]</scope>
    <source>
        <strain evidence="6">KCTC 33792</strain>
    </source>
</reference>
<comment type="similarity">
    <text evidence="1 4">Belongs to the 5-formyltetrahydrofolate cyclo-ligase family.</text>
</comment>
<protein>
    <recommendedName>
        <fullName evidence="4">5-formyltetrahydrofolate cyclo-ligase</fullName>
        <ecNumber evidence="4">6.3.3.2</ecNumber>
    </recommendedName>
</protein>
<dbReference type="GO" id="GO:0030272">
    <property type="term" value="F:5-formyltetrahydrofolate cyclo-ligase activity"/>
    <property type="evidence" value="ECO:0007669"/>
    <property type="project" value="UniProtKB-EC"/>
</dbReference>
<evidence type="ECO:0000256" key="1">
    <source>
        <dbReference type="ARBA" id="ARBA00010638"/>
    </source>
</evidence>
<keyword evidence="6" id="KW-1185">Reference proteome</keyword>
<dbReference type="SUPFAM" id="SSF100950">
    <property type="entry name" value="NagB/RpiA/CoA transferase-like"/>
    <property type="match status" value="1"/>
</dbReference>
<comment type="cofactor">
    <cofactor evidence="4">
        <name>Mg(2+)</name>
        <dbReference type="ChEBI" id="CHEBI:18420"/>
    </cofactor>
</comment>
<dbReference type="InterPro" id="IPR024185">
    <property type="entry name" value="FTHF_cligase-like_sf"/>
</dbReference>
<evidence type="ECO:0000256" key="4">
    <source>
        <dbReference type="RuleBase" id="RU361279"/>
    </source>
</evidence>